<sequence>MAAVQDTTPNRFGNAPTPEPQLNGGGSEDGDLFGDDDEDQEPQVNRRTLDDRDLDSGDDEGRDDRLANSVEDDDVDREQREVKVFDVDLARIRPPEGDELYMMNLPAFIGLNSRNFDYPTYEPPTAPHDASQDKGNNKSGDKFSAFSTATSTMYWRRDPRDKDLMQSNARVIRWSDGSLTLQLASKPTQQYNISTSAFRQNYDARKNRLKPVPTPYDPNRDTHNYIAAPHSTSEIWRASLCSIDRLKAELAKAADIGNPLESMSKVRKDPEQIRREAEQAEKDAARAQRKLENAQYRNNTRRDAVLGRSGLGGRSGVGLSVGGLEDDEGMPSARGNTRRGAGGKKGASKRKVNRHGEIYSDDEDDTMPRGRTREDEYDREDDFLADSEEEPETYEDDEELPEDEDDDEDAAGEIDDDVGVIPERKPQRERSGTPKRAAEDDGAGQGSPSQIRKKRRVIDSDEEDE</sequence>
<feature type="region of interest" description="Disordered" evidence="1">
    <location>
        <begin position="261"/>
        <end position="465"/>
    </location>
</feature>
<dbReference type="Pfam" id="PF04004">
    <property type="entry name" value="Leo1"/>
    <property type="match status" value="1"/>
</dbReference>
<dbReference type="VEuPathDB" id="FungiDB:AB675_5871"/>
<dbReference type="GO" id="GO:0006368">
    <property type="term" value="P:transcription elongation by RNA polymerase II"/>
    <property type="evidence" value="ECO:0007669"/>
    <property type="project" value="InterPro"/>
</dbReference>
<evidence type="ECO:0000256" key="1">
    <source>
        <dbReference type="SAM" id="MobiDB-lite"/>
    </source>
</evidence>
<feature type="region of interest" description="Disordered" evidence="1">
    <location>
        <begin position="1"/>
        <end position="77"/>
    </location>
</feature>
<feature type="compositionally biased region" description="Gly residues" evidence="1">
    <location>
        <begin position="309"/>
        <end position="321"/>
    </location>
</feature>
<dbReference type="GO" id="GO:0032968">
    <property type="term" value="P:positive regulation of transcription elongation by RNA polymerase II"/>
    <property type="evidence" value="ECO:0007669"/>
    <property type="project" value="TreeGrafter"/>
</dbReference>
<reference evidence="2 3" key="1">
    <citation type="submission" date="2015-06" db="EMBL/GenBank/DDBJ databases">
        <title>Draft genome of the ant-associated black yeast Phialophora attae CBS 131958.</title>
        <authorList>
            <person name="Moreno L.F."/>
            <person name="Stielow B.J."/>
            <person name="de Hoog S."/>
            <person name="Vicente V.A."/>
            <person name="Weiss V.A."/>
            <person name="de Vries M."/>
            <person name="Cruz L.M."/>
            <person name="Souza E.M."/>
        </authorList>
    </citation>
    <scope>NUCLEOTIDE SEQUENCE [LARGE SCALE GENOMIC DNA]</scope>
    <source>
        <strain evidence="2 3">CBS 131958</strain>
    </source>
</reference>
<organism evidence="2 3">
    <name type="scientific">Cyphellophora attinorum</name>
    <dbReference type="NCBI Taxonomy" id="1664694"/>
    <lineage>
        <taxon>Eukaryota</taxon>
        <taxon>Fungi</taxon>
        <taxon>Dikarya</taxon>
        <taxon>Ascomycota</taxon>
        <taxon>Pezizomycotina</taxon>
        <taxon>Eurotiomycetes</taxon>
        <taxon>Chaetothyriomycetidae</taxon>
        <taxon>Chaetothyriales</taxon>
        <taxon>Cyphellophoraceae</taxon>
        <taxon>Cyphellophora</taxon>
    </lineage>
</organism>
<dbReference type="PANTHER" id="PTHR23146:SF0">
    <property type="entry name" value="RNA POLYMERASE-ASSOCIATED PROTEIN LEO1"/>
    <property type="match status" value="1"/>
</dbReference>
<feature type="compositionally biased region" description="Basic and acidic residues" evidence="1">
    <location>
        <begin position="130"/>
        <end position="141"/>
    </location>
</feature>
<dbReference type="Proteomes" id="UP000038010">
    <property type="component" value="Unassembled WGS sequence"/>
</dbReference>
<dbReference type="AlphaFoldDB" id="A0A0N1HS59"/>
<name>A0A0N1HS59_9EURO</name>
<dbReference type="InterPro" id="IPR007149">
    <property type="entry name" value="Leo1"/>
</dbReference>
<comment type="caution">
    <text evidence="2">The sequence shown here is derived from an EMBL/GenBank/DDBJ whole genome shotgun (WGS) entry which is preliminary data.</text>
</comment>
<dbReference type="GO" id="GO:0016593">
    <property type="term" value="C:Cdc73/Paf1 complex"/>
    <property type="evidence" value="ECO:0007669"/>
    <property type="project" value="InterPro"/>
</dbReference>
<evidence type="ECO:0000313" key="3">
    <source>
        <dbReference type="Proteomes" id="UP000038010"/>
    </source>
</evidence>
<dbReference type="EMBL" id="LFJN01000017">
    <property type="protein sequence ID" value="KPI38874.1"/>
    <property type="molecule type" value="Genomic_DNA"/>
</dbReference>
<dbReference type="PANTHER" id="PTHR23146">
    <property type="entry name" value="LEO1 PROTEIN"/>
    <property type="match status" value="1"/>
</dbReference>
<dbReference type="STRING" id="1664694.A0A0N1HS59"/>
<feature type="compositionally biased region" description="Basic and acidic residues" evidence="1">
    <location>
        <begin position="422"/>
        <end position="439"/>
    </location>
</feature>
<gene>
    <name evidence="2" type="ORF">AB675_5871</name>
</gene>
<feature type="compositionally biased region" description="Polar residues" evidence="1">
    <location>
        <begin position="1"/>
        <end position="11"/>
    </location>
</feature>
<protein>
    <recommendedName>
        <fullName evidence="4">RNA polymerase-associated protein LEO1</fullName>
    </recommendedName>
</protein>
<dbReference type="GeneID" id="28737996"/>
<dbReference type="OrthoDB" id="20844at2759"/>
<feature type="compositionally biased region" description="Basic and acidic residues" evidence="1">
    <location>
        <begin position="264"/>
        <end position="292"/>
    </location>
</feature>
<feature type="region of interest" description="Disordered" evidence="1">
    <location>
        <begin position="119"/>
        <end position="143"/>
    </location>
</feature>
<feature type="compositionally biased region" description="Acidic residues" evidence="1">
    <location>
        <begin position="28"/>
        <end position="41"/>
    </location>
</feature>
<dbReference type="GO" id="GO:1990269">
    <property type="term" value="F:RNA polymerase II C-terminal domain phosphoserine binding"/>
    <property type="evidence" value="ECO:0007669"/>
    <property type="project" value="TreeGrafter"/>
</dbReference>
<feature type="compositionally biased region" description="Basic and acidic residues" evidence="1">
    <location>
        <begin position="366"/>
        <end position="376"/>
    </location>
</feature>
<dbReference type="RefSeq" id="XP_017998837.1">
    <property type="nucleotide sequence ID" value="XM_018146116.1"/>
</dbReference>
<keyword evidence="3" id="KW-1185">Reference proteome</keyword>
<evidence type="ECO:0000313" key="2">
    <source>
        <dbReference type="EMBL" id="KPI38874.1"/>
    </source>
</evidence>
<accession>A0A0N1HS59</accession>
<proteinExistence type="predicted"/>
<evidence type="ECO:0008006" key="4">
    <source>
        <dbReference type="Google" id="ProtNLM"/>
    </source>
</evidence>
<feature type="compositionally biased region" description="Acidic residues" evidence="1">
    <location>
        <begin position="377"/>
        <end position="418"/>
    </location>
</feature>